<protein>
    <recommendedName>
        <fullName evidence="4">Lipoprotein</fullName>
    </recommendedName>
</protein>
<evidence type="ECO:0000313" key="3">
    <source>
        <dbReference type="Proteomes" id="UP001501169"/>
    </source>
</evidence>
<dbReference type="Proteomes" id="UP001501169">
    <property type="component" value="Unassembled WGS sequence"/>
</dbReference>
<feature type="signal peptide" evidence="1">
    <location>
        <begin position="1"/>
        <end position="27"/>
    </location>
</feature>
<dbReference type="RefSeq" id="WP_226768226.1">
    <property type="nucleotide sequence ID" value="NZ_BAAAEO010000007.1"/>
</dbReference>
<accession>A0ABN1EFZ1</accession>
<evidence type="ECO:0008006" key="4">
    <source>
        <dbReference type="Google" id="ProtNLM"/>
    </source>
</evidence>
<sequence length="159" mass="17420">MRHLSTLLLLTTLLLLGACVSQDPYQAASGSGFGYQEQQLNDTRYKVSFAARGNDSEAARDFAMRRAAELTAERGYDWFVVTDTETLTERETPSTTIAGSYSQTQVTDCGLLSCRSRTVMQPESHAGTTMSSSRVEVVLQIRLGKGIRPEGVASYPAQR</sequence>
<reference evidence="2 3" key="1">
    <citation type="journal article" date="2019" name="Int. J. Syst. Evol. Microbiol.">
        <title>The Global Catalogue of Microorganisms (GCM) 10K type strain sequencing project: providing services to taxonomists for standard genome sequencing and annotation.</title>
        <authorList>
            <consortium name="The Broad Institute Genomics Platform"/>
            <consortium name="The Broad Institute Genome Sequencing Center for Infectious Disease"/>
            <person name="Wu L."/>
            <person name="Ma J."/>
        </authorList>
    </citation>
    <scope>NUCLEOTIDE SEQUENCE [LARGE SCALE GENOMIC DNA]</scope>
    <source>
        <strain evidence="2 3">JCM 14331</strain>
    </source>
</reference>
<evidence type="ECO:0000313" key="2">
    <source>
        <dbReference type="EMBL" id="GAA0564975.1"/>
    </source>
</evidence>
<keyword evidence="3" id="KW-1185">Reference proteome</keyword>
<dbReference type="PROSITE" id="PS51257">
    <property type="entry name" value="PROKAR_LIPOPROTEIN"/>
    <property type="match status" value="1"/>
</dbReference>
<feature type="chain" id="PRO_5046569578" description="Lipoprotein" evidence="1">
    <location>
        <begin position="28"/>
        <end position="159"/>
    </location>
</feature>
<dbReference type="EMBL" id="BAAAEO010000007">
    <property type="protein sequence ID" value="GAA0564975.1"/>
    <property type="molecule type" value="Genomic_DNA"/>
</dbReference>
<gene>
    <name evidence="2" type="ORF">GCM10009098_36380</name>
</gene>
<evidence type="ECO:0000256" key="1">
    <source>
        <dbReference type="SAM" id="SignalP"/>
    </source>
</evidence>
<proteinExistence type="predicted"/>
<keyword evidence="1" id="KW-0732">Signal</keyword>
<comment type="caution">
    <text evidence="2">The sequence shown here is derived from an EMBL/GenBank/DDBJ whole genome shotgun (WGS) entry which is preliminary data.</text>
</comment>
<dbReference type="NCBIfam" id="NF047637">
    <property type="entry name" value="lipo_CC0125"/>
    <property type="match status" value="1"/>
</dbReference>
<organism evidence="2 3">
    <name type="scientific">Rheinheimera aquimaris</name>
    <dbReference type="NCBI Taxonomy" id="412437"/>
    <lineage>
        <taxon>Bacteria</taxon>
        <taxon>Pseudomonadati</taxon>
        <taxon>Pseudomonadota</taxon>
        <taxon>Gammaproteobacteria</taxon>
        <taxon>Chromatiales</taxon>
        <taxon>Chromatiaceae</taxon>
        <taxon>Rheinheimera</taxon>
    </lineage>
</organism>
<name>A0ABN1EFZ1_9GAMM</name>